<dbReference type="AlphaFoldDB" id="A0A645FBK1"/>
<dbReference type="InterPro" id="IPR051309">
    <property type="entry name" value="ABCF_ATPase"/>
</dbReference>
<dbReference type="GO" id="GO:0016887">
    <property type="term" value="F:ATP hydrolysis activity"/>
    <property type="evidence" value="ECO:0007669"/>
    <property type="project" value="InterPro"/>
</dbReference>
<protein>
    <submittedName>
        <fullName evidence="2">Putative ABC transporter ATP-binding protein YbiT</fullName>
    </submittedName>
</protein>
<dbReference type="PANTHER" id="PTHR42855">
    <property type="entry name" value="ABC TRANSPORTER ATP-BINDING SUBUNIT"/>
    <property type="match status" value="1"/>
</dbReference>
<feature type="domain" description="ABC transporter" evidence="1">
    <location>
        <begin position="7"/>
        <end position="47"/>
    </location>
</feature>
<keyword evidence="2" id="KW-0547">Nucleotide-binding</keyword>
<dbReference type="InterPro" id="IPR003439">
    <property type="entry name" value="ABC_transporter-like_ATP-bd"/>
</dbReference>
<name>A0A645FBK1_9ZZZZ</name>
<dbReference type="InterPro" id="IPR027417">
    <property type="entry name" value="P-loop_NTPase"/>
</dbReference>
<gene>
    <name evidence="2" type="primary">ybiT_50</name>
    <name evidence="2" type="ORF">SDC9_158601</name>
</gene>
<evidence type="ECO:0000313" key="2">
    <source>
        <dbReference type="EMBL" id="MPN11300.1"/>
    </source>
</evidence>
<dbReference type="GO" id="GO:0005524">
    <property type="term" value="F:ATP binding"/>
    <property type="evidence" value="ECO:0007669"/>
    <property type="project" value="UniProtKB-KW"/>
</dbReference>
<sequence length="100" mass="11327">MLARLHFFRDDVYKQAHVLSGGERVKVALAKVLLSDINTLILDEPTNYLDIHATDALESLLKEYEGTVIFVSHDRRLVENVATKVCVIENKKMNIVAFLS</sequence>
<proteinExistence type="predicted"/>
<reference evidence="2" key="1">
    <citation type="submission" date="2019-08" db="EMBL/GenBank/DDBJ databases">
        <authorList>
            <person name="Kucharzyk K."/>
            <person name="Murdoch R.W."/>
            <person name="Higgins S."/>
            <person name="Loffler F."/>
        </authorList>
    </citation>
    <scope>NUCLEOTIDE SEQUENCE</scope>
</reference>
<keyword evidence="2" id="KW-0067">ATP-binding</keyword>
<evidence type="ECO:0000259" key="1">
    <source>
        <dbReference type="Pfam" id="PF00005"/>
    </source>
</evidence>
<dbReference type="PANTHER" id="PTHR42855:SF2">
    <property type="entry name" value="DRUG RESISTANCE ABC TRANSPORTER,ATP-BINDING PROTEIN"/>
    <property type="match status" value="1"/>
</dbReference>
<dbReference type="Pfam" id="PF00005">
    <property type="entry name" value="ABC_tran"/>
    <property type="match status" value="1"/>
</dbReference>
<dbReference type="Gene3D" id="3.40.50.300">
    <property type="entry name" value="P-loop containing nucleotide triphosphate hydrolases"/>
    <property type="match status" value="1"/>
</dbReference>
<dbReference type="SUPFAM" id="SSF52540">
    <property type="entry name" value="P-loop containing nucleoside triphosphate hydrolases"/>
    <property type="match status" value="1"/>
</dbReference>
<organism evidence="2">
    <name type="scientific">bioreactor metagenome</name>
    <dbReference type="NCBI Taxonomy" id="1076179"/>
    <lineage>
        <taxon>unclassified sequences</taxon>
        <taxon>metagenomes</taxon>
        <taxon>ecological metagenomes</taxon>
    </lineage>
</organism>
<accession>A0A645FBK1</accession>
<comment type="caution">
    <text evidence="2">The sequence shown here is derived from an EMBL/GenBank/DDBJ whole genome shotgun (WGS) entry which is preliminary data.</text>
</comment>
<dbReference type="EMBL" id="VSSQ01057502">
    <property type="protein sequence ID" value="MPN11300.1"/>
    <property type="molecule type" value="Genomic_DNA"/>
</dbReference>